<dbReference type="AlphaFoldDB" id="A0A4R0YT21"/>
<feature type="domain" description="Peptidase M24" evidence="2">
    <location>
        <begin position="205"/>
        <end position="410"/>
    </location>
</feature>
<feature type="chain" id="PRO_5020760410" evidence="1">
    <location>
        <begin position="31"/>
        <end position="427"/>
    </location>
</feature>
<feature type="signal peptide" evidence="1">
    <location>
        <begin position="1"/>
        <end position="30"/>
    </location>
</feature>
<dbReference type="PROSITE" id="PS51318">
    <property type="entry name" value="TAT"/>
    <property type="match status" value="1"/>
</dbReference>
<dbReference type="InterPro" id="IPR029149">
    <property type="entry name" value="Creatin/AminoP/Spt16_N"/>
</dbReference>
<dbReference type="Pfam" id="PF01321">
    <property type="entry name" value="Creatinase_N"/>
    <property type="match status" value="1"/>
</dbReference>
<dbReference type="Gene3D" id="3.90.230.10">
    <property type="entry name" value="Creatinase/methionine aminopeptidase superfamily"/>
    <property type="match status" value="1"/>
</dbReference>
<dbReference type="InterPro" id="IPR006311">
    <property type="entry name" value="TAT_signal"/>
</dbReference>
<organism evidence="4 5">
    <name type="scientific">Dyella soli</name>
    <dbReference type="NCBI Taxonomy" id="522319"/>
    <lineage>
        <taxon>Bacteria</taxon>
        <taxon>Pseudomonadati</taxon>
        <taxon>Pseudomonadota</taxon>
        <taxon>Gammaproteobacteria</taxon>
        <taxon>Lysobacterales</taxon>
        <taxon>Rhodanobacteraceae</taxon>
        <taxon>Dyella</taxon>
    </lineage>
</organism>
<dbReference type="InterPro" id="IPR050659">
    <property type="entry name" value="Peptidase_M24B"/>
</dbReference>
<name>A0A4R0YT21_9GAMM</name>
<protein>
    <submittedName>
        <fullName evidence="4">Aminopeptidase P family protein</fullName>
    </submittedName>
</protein>
<evidence type="ECO:0000259" key="2">
    <source>
        <dbReference type="Pfam" id="PF00557"/>
    </source>
</evidence>
<gene>
    <name evidence="4" type="ORF">EZM97_20630</name>
</gene>
<dbReference type="RefSeq" id="WP_131409993.1">
    <property type="nucleotide sequence ID" value="NZ_SJTG01000002.1"/>
</dbReference>
<evidence type="ECO:0000313" key="5">
    <source>
        <dbReference type="Proteomes" id="UP000291822"/>
    </source>
</evidence>
<dbReference type="GO" id="GO:0004177">
    <property type="term" value="F:aminopeptidase activity"/>
    <property type="evidence" value="ECO:0007669"/>
    <property type="project" value="UniProtKB-KW"/>
</dbReference>
<keyword evidence="4" id="KW-0031">Aminopeptidase</keyword>
<evidence type="ECO:0000259" key="3">
    <source>
        <dbReference type="Pfam" id="PF01321"/>
    </source>
</evidence>
<dbReference type="Pfam" id="PF00557">
    <property type="entry name" value="Peptidase_M24"/>
    <property type="match status" value="1"/>
</dbReference>
<dbReference type="Gene3D" id="3.40.350.10">
    <property type="entry name" value="Creatinase/prolidase N-terminal domain"/>
    <property type="match status" value="1"/>
</dbReference>
<keyword evidence="5" id="KW-1185">Reference proteome</keyword>
<dbReference type="InterPro" id="IPR000994">
    <property type="entry name" value="Pept_M24"/>
</dbReference>
<sequence length="427" mass="45537">MRRRDFLTGAVAATAAASTALMLAGRSAQAAPAAATAPNGLAGLTSMTTGAKPIPVEERMARIARLQRLMVEQKIGALILESGSSLDYFTGVQWHRSERATAAVIPARGDIVVVTPAFEEPSIRETLAVRGDVRPWNEHESPFARLVGALRDRGVTSGPIAFEATTRLFIVDGVRDASAGAYNVVSGDALVKAVRLIKSPAELALMQTANDVTLAALRYVHANVRPGMRPGEIADMMNAATMALGGAPEFALVLINEASAYPHGSRQAQTLHEGSVILMDVGCAVHGYQSDISRTWVMGQPTAKQRKVWDTVKKGQEIALATARLGTPVGAIDDAVRAYYEKEGWGPGYKLPGLPHRTGHGIGLDGHESPYLVHGDATPLAVGMCFSDEPGIYIPGEFGIRLEDCWHMTETGPKLFTELARSIDDPI</sequence>
<dbReference type="PANTHER" id="PTHR46112:SF3">
    <property type="entry name" value="AMINOPEPTIDASE YPDF"/>
    <property type="match status" value="1"/>
</dbReference>
<evidence type="ECO:0000313" key="4">
    <source>
        <dbReference type="EMBL" id="TCI11215.1"/>
    </source>
</evidence>
<proteinExistence type="predicted"/>
<dbReference type="SUPFAM" id="SSF53092">
    <property type="entry name" value="Creatinase/prolidase N-terminal domain"/>
    <property type="match status" value="1"/>
</dbReference>
<dbReference type="InterPro" id="IPR000587">
    <property type="entry name" value="Creatinase_N"/>
</dbReference>
<keyword evidence="4" id="KW-0378">Hydrolase</keyword>
<dbReference type="Proteomes" id="UP000291822">
    <property type="component" value="Unassembled WGS sequence"/>
</dbReference>
<accession>A0A4R0YT21</accession>
<evidence type="ECO:0000256" key="1">
    <source>
        <dbReference type="SAM" id="SignalP"/>
    </source>
</evidence>
<dbReference type="EMBL" id="SJTG01000002">
    <property type="protein sequence ID" value="TCI11215.1"/>
    <property type="molecule type" value="Genomic_DNA"/>
</dbReference>
<dbReference type="PANTHER" id="PTHR46112">
    <property type="entry name" value="AMINOPEPTIDASE"/>
    <property type="match status" value="1"/>
</dbReference>
<keyword evidence="4" id="KW-0645">Protease</keyword>
<comment type="caution">
    <text evidence="4">The sequence shown here is derived from an EMBL/GenBank/DDBJ whole genome shotgun (WGS) entry which is preliminary data.</text>
</comment>
<feature type="domain" description="Creatinase N-terminal" evidence="3">
    <location>
        <begin position="62"/>
        <end position="197"/>
    </location>
</feature>
<keyword evidence="1" id="KW-0732">Signal</keyword>
<dbReference type="InterPro" id="IPR036005">
    <property type="entry name" value="Creatinase/aminopeptidase-like"/>
</dbReference>
<dbReference type="SUPFAM" id="SSF55920">
    <property type="entry name" value="Creatinase/aminopeptidase"/>
    <property type="match status" value="1"/>
</dbReference>
<reference evidence="4 5" key="1">
    <citation type="submission" date="2019-02" db="EMBL/GenBank/DDBJ databases">
        <title>Dyella amyloliquefaciens sp. nov., isolated from forest soil.</title>
        <authorList>
            <person name="Gao Z.-H."/>
            <person name="Qiu L.-H."/>
        </authorList>
    </citation>
    <scope>NUCLEOTIDE SEQUENCE [LARGE SCALE GENOMIC DNA]</scope>
    <source>
        <strain evidence="4 5">KACC 12747</strain>
    </source>
</reference>